<gene>
    <name evidence="1" type="ORF">B5F96_12650</name>
</gene>
<evidence type="ECO:0000313" key="1">
    <source>
        <dbReference type="EMBL" id="OUO04349.1"/>
    </source>
</evidence>
<protein>
    <submittedName>
        <fullName evidence="1">Uncharacterized protein</fullName>
    </submittedName>
</protein>
<comment type="caution">
    <text evidence="1">The sequence shown here is derived from an EMBL/GenBank/DDBJ whole genome shotgun (WGS) entry which is preliminary data.</text>
</comment>
<dbReference type="EMBL" id="NFIJ01000014">
    <property type="protein sequence ID" value="OUO04349.1"/>
    <property type="molecule type" value="Genomic_DNA"/>
</dbReference>
<proteinExistence type="predicted"/>
<evidence type="ECO:0000313" key="2">
    <source>
        <dbReference type="Proteomes" id="UP000195975"/>
    </source>
</evidence>
<dbReference type="Proteomes" id="UP000195975">
    <property type="component" value="Unassembled WGS sequence"/>
</dbReference>
<sequence length="59" mass="6789">MLNKWGDKYRYSWDADNTDEYRLTLILLIINKINLHPSAYSESSASGNINLPPTFTRIG</sequence>
<dbReference type="AlphaFoldDB" id="A0A9Q5SQX7"/>
<organism evidence="1 2">
    <name type="scientific">Parabacteroides johnsonii</name>
    <dbReference type="NCBI Taxonomy" id="387661"/>
    <lineage>
        <taxon>Bacteria</taxon>
        <taxon>Pseudomonadati</taxon>
        <taxon>Bacteroidota</taxon>
        <taxon>Bacteroidia</taxon>
        <taxon>Bacteroidales</taxon>
        <taxon>Tannerellaceae</taxon>
        <taxon>Parabacteroides</taxon>
    </lineage>
</organism>
<reference evidence="2" key="1">
    <citation type="submission" date="2017-04" db="EMBL/GenBank/DDBJ databases">
        <title>Function of individual gut microbiota members based on whole genome sequencing of pure cultures obtained from chicken caecum.</title>
        <authorList>
            <person name="Medvecky M."/>
            <person name="Cejkova D."/>
            <person name="Polansky O."/>
            <person name="Karasova D."/>
            <person name="Kubasova T."/>
            <person name="Cizek A."/>
            <person name="Rychlik I."/>
        </authorList>
    </citation>
    <scope>NUCLEOTIDE SEQUENCE [LARGE SCALE GENOMIC DNA]</scope>
    <source>
        <strain evidence="2">An42</strain>
    </source>
</reference>
<accession>A0A9Q5SQX7</accession>
<name>A0A9Q5SQX7_9BACT</name>